<accession>A0A7W8CZX2</accession>
<proteinExistence type="predicted"/>
<sequence length="425" mass="48855">MYNDKPQVNWDELILDMLLGLFMAILGFLMLFVPQWIYTVFVDLILVVIASQSLLLGVRFFRKKQKIDLIMALITFLFFCVLFNHQSFPQILFQIVFGIYCLVSALATLIQLLINIFNQVKGKIFLLICTFFYMGIGIFLILSHEELKVLIRAFGIYLILLGFRTLSDASQCVNPLTKVKWKRKVRLTFPALLCAFFPDWALNAVNSVLESGEPIEWEQKEGRVSTDLRVFVHIGPYGLQKVGHICFAYRGIVYSYGNYDQASFRFNQTLGDGVLFKAPVQDYIPNAMEVENNTIFEYGIALSKSQKAVLEAELKSLQSNLVRWYCLLEQERGYRHPLDYQEDYPSRLHAKTGAKLYKFKSGKFKSYWALGDNCAVFTDRMLGCLGADILSMRGIISPGTYLDWLQKEFLKRNSPVVSRTLHARS</sequence>
<keyword evidence="1" id="KW-0812">Transmembrane</keyword>
<feature type="transmembrane region" description="Helical" evidence="1">
    <location>
        <begin position="67"/>
        <end position="85"/>
    </location>
</feature>
<keyword evidence="1" id="KW-0472">Membrane</keyword>
<evidence type="ECO:0008006" key="4">
    <source>
        <dbReference type="Google" id="ProtNLM"/>
    </source>
</evidence>
<feature type="transmembrane region" description="Helical" evidence="1">
    <location>
        <begin position="91"/>
        <end position="117"/>
    </location>
</feature>
<dbReference type="Proteomes" id="UP000521313">
    <property type="component" value="Unassembled WGS sequence"/>
</dbReference>
<feature type="transmembrane region" description="Helical" evidence="1">
    <location>
        <begin position="36"/>
        <end position="55"/>
    </location>
</feature>
<evidence type="ECO:0000313" key="3">
    <source>
        <dbReference type="Proteomes" id="UP000521313"/>
    </source>
</evidence>
<reference evidence="2 3" key="1">
    <citation type="submission" date="2020-08" db="EMBL/GenBank/DDBJ databases">
        <title>Genomic Encyclopedia of Type Strains, Phase IV (KMG-IV): sequencing the most valuable type-strain genomes for metagenomic binning, comparative biology and taxonomic classification.</title>
        <authorList>
            <person name="Goeker M."/>
        </authorList>
    </citation>
    <scope>NUCLEOTIDE SEQUENCE [LARGE SCALE GENOMIC DNA]</scope>
    <source>
        <strain evidence="2 3">DSM 26963</strain>
    </source>
</reference>
<evidence type="ECO:0000256" key="1">
    <source>
        <dbReference type="SAM" id="Phobius"/>
    </source>
</evidence>
<feature type="transmembrane region" description="Helical" evidence="1">
    <location>
        <begin position="12"/>
        <end position="30"/>
    </location>
</feature>
<evidence type="ECO:0000313" key="2">
    <source>
        <dbReference type="EMBL" id="MBB5184079.1"/>
    </source>
</evidence>
<dbReference type="EMBL" id="JACHHD010000001">
    <property type="protein sequence ID" value="MBB5184079.1"/>
    <property type="molecule type" value="Genomic_DNA"/>
</dbReference>
<name>A0A7W8CZX2_9FIRM</name>
<comment type="caution">
    <text evidence="2">The sequence shown here is derived from an EMBL/GenBank/DDBJ whole genome shotgun (WGS) entry which is preliminary data.</text>
</comment>
<dbReference type="RefSeq" id="WP_183373798.1">
    <property type="nucleotide sequence ID" value="NZ_JACHHD010000001.1"/>
</dbReference>
<organism evidence="2 3">
    <name type="scientific">Faecalicoccus acidiformans</name>
    <dbReference type="NCBI Taxonomy" id="915173"/>
    <lineage>
        <taxon>Bacteria</taxon>
        <taxon>Bacillati</taxon>
        <taxon>Bacillota</taxon>
        <taxon>Erysipelotrichia</taxon>
        <taxon>Erysipelotrichales</taxon>
        <taxon>Erysipelotrichaceae</taxon>
        <taxon>Faecalicoccus</taxon>
    </lineage>
</organism>
<feature type="transmembrane region" description="Helical" evidence="1">
    <location>
        <begin position="124"/>
        <end position="143"/>
    </location>
</feature>
<dbReference type="AlphaFoldDB" id="A0A7W8CZX2"/>
<protein>
    <recommendedName>
        <fullName evidence="4">DUF308 domain-containing protein</fullName>
    </recommendedName>
</protein>
<gene>
    <name evidence="2" type="ORF">HNQ43_000112</name>
</gene>
<keyword evidence="1" id="KW-1133">Transmembrane helix</keyword>